<comment type="caution">
    <text evidence="1">The sequence shown here is derived from an EMBL/GenBank/DDBJ whole genome shotgun (WGS) entry which is preliminary data.</text>
</comment>
<dbReference type="AlphaFoldDB" id="A0A5A7NVR6"/>
<dbReference type="Proteomes" id="UP000325081">
    <property type="component" value="Unassembled WGS sequence"/>
</dbReference>
<name>A0A5A7NVR6_STRAF</name>
<keyword evidence="2" id="KW-1185">Reference proteome</keyword>
<dbReference type="EMBL" id="BKCP01000001">
    <property type="protein sequence ID" value="GER24572.1"/>
    <property type="molecule type" value="Genomic_DNA"/>
</dbReference>
<feature type="non-terminal residue" evidence="1">
    <location>
        <position position="1"/>
    </location>
</feature>
<evidence type="ECO:0000313" key="1">
    <source>
        <dbReference type="EMBL" id="GER24572.1"/>
    </source>
</evidence>
<gene>
    <name evidence="1" type="ORF">STAS_00114</name>
</gene>
<reference evidence="2" key="1">
    <citation type="journal article" date="2019" name="Curr. Biol.">
        <title>Genome Sequence of Striga asiatica Provides Insight into the Evolution of Plant Parasitism.</title>
        <authorList>
            <person name="Yoshida S."/>
            <person name="Kim S."/>
            <person name="Wafula E.K."/>
            <person name="Tanskanen J."/>
            <person name="Kim Y.M."/>
            <person name="Honaas L."/>
            <person name="Yang Z."/>
            <person name="Spallek T."/>
            <person name="Conn C.E."/>
            <person name="Ichihashi Y."/>
            <person name="Cheong K."/>
            <person name="Cui S."/>
            <person name="Der J.P."/>
            <person name="Gundlach H."/>
            <person name="Jiao Y."/>
            <person name="Hori C."/>
            <person name="Ishida J.K."/>
            <person name="Kasahara H."/>
            <person name="Kiba T."/>
            <person name="Kim M.S."/>
            <person name="Koo N."/>
            <person name="Laohavisit A."/>
            <person name="Lee Y.H."/>
            <person name="Lumba S."/>
            <person name="McCourt P."/>
            <person name="Mortimer J.C."/>
            <person name="Mutuku J.M."/>
            <person name="Nomura T."/>
            <person name="Sasaki-Sekimoto Y."/>
            <person name="Seto Y."/>
            <person name="Wang Y."/>
            <person name="Wakatake T."/>
            <person name="Sakakibara H."/>
            <person name="Demura T."/>
            <person name="Yamaguchi S."/>
            <person name="Yoneyama K."/>
            <person name="Manabe R.I."/>
            <person name="Nelson D.C."/>
            <person name="Schulman A.H."/>
            <person name="Timko M.P."/>
            <person name="dePamphilis C.W."/>
            <person name="Choi D."/>
            <person name="Shirasu K."/>
        </authorList>
    </citation>
    <scope>NUCLEOTIDE SEQUENCE [LARGE SCALE GENOMIC DNA]</scope>
    <source>
        <strain evidence="2">cv. UVA1</strain>
    </source>
</reference>
<dbReference type="GO" id="GO:0005840">
    <property type="term" value="C:ribosome"/>
    <property type="evidence" value="ECO:0007669"/>
    <property type="project" value="UniProtKB-KW"/>
</dbReference>
<evidence type="ECO:0000313" key="2">
    <source>
        <dbReference type="Proteomes" id="UP000325081"/>
    </source>
</evidence>
<organism evidence="1 2">
    <name type="scientific">Striga asiatica</name>
    <name type="common">Asiatic witchweed</name>
    <name type="synonym">Buchnera asiatica</name>
    <dbReference type="NCBI Taxonomy" id="4170"/>
    <lineage>
        <taxon>Eukaryota</taxon>
        <taxon>Viridiplantae</taxon>
        <taxon>Streptophyta</taxon>
        <taxon>Embryophyta</taxon>
        <taxon>Tracheophyta</taxon>
        <taxon>Spermatophyta</taxon>
        <taxon>Magnoliopsida</taxon>
        <taxon>eudicotyledons</taxon>
        <taxon>Gunneridae</taxon>
        <taxon>Pentapetalae</taxon>
        <taxon>asterids</taxon>
        <taxon>lamiids</taxon>
        <taxon>Lamiales</taxon>
        <taxon>Orobanchaceae</taxon>
        <taxon>Buchnereae</taxon>
        <taxon>Striga</taxon>
    </lineage>
</organism>
<protein>
    <submittedName>
        <fullName evidence="1">50S ribosomal protein L11</fullName>
    </submittedName>
</protein>
<accession>A0A5A7NVR6</accession>
<sequence>YRNALATASVDTSNQIEAKIRPVKEVKALSPYPTVVTDITERTRVTSTLDTPQQITLLQVKHVTNHTTQQNIDKTETHKHKCDGEQFGHFRIGSYVAIPNCTHSHNAKIQSINYRVCLSCLEMIPIQRVYNHTKAQIDDQENNALPHNRRFNELGRLRFRRMIDFVDCGHCRCRFGSVEIALGECVIGIDQPRGLAIRVDINRPIVYIGS</sequence>
<proteinExistence type="predicted"/>
<keyword evidence="1" id="KW-0687">Ribonucleoprotein</keyword>
<keyword evidence="1" id="KW-0689">Ribosomal protein</keyword>